<comment type="function">
    <text evidence="2">Component of the dihydroxyacetone kinase complex, which is responsible for the phosphoenolpyruvate (PEP)-dependent phosphorylation of dihydroxyacetone. DhaM serves as the phosphoryl donor. Is phosphorylated by phosphoenolpyruvate in an EI- and HPr-dependent reaction, and a phosphorelay system on histidine residues finally leads to phosphoryl transfer to DhaL and dihydroxyacetone.</text>
</comment>
<dbReference type="AlphaFoldDB" id="A0A378NX64"/>
<comment type="subunit">
    <text evidence="5">Homodimer. The dihydroxyacetone kinase complex is composed of a homodimer of DhaM, a homodimer of DhaK and the subunit DhaL.</text>
</comment>
<dbReference type="Gene3D" id="3.40.50.510">
    <property type="entry name" value="Phosphotransferase system, mannose-type IIA component"/>
    <property type="match status" value="1"/>
</dbReference>
<dbReference type="PROSITE" id="PS51096">
    <property type="entry name" value="PTS_EIIA_TYPE_4"/>
    <property type="match status" value="1"/>
</dbReference>
<dbReference type="GO" id="GO:0009401">
    <property type="term" value="P:phosphoenolpyruvate-dependent sugar phosphotransferase system"/>
    <property type="evidence" value="ECO:0007669"/>
    <property type="project" value="InterPro"/>
</dbReference>
<evidence type="ECO:0000256" key="2">
    <source>
        <dbReference type="ARBA" id="ARBA00002788"/>
    </source>
</evidence>
<evidence type="ECO:0000256" key="4">
    <source>
        <dbReference type="ARBA" id="ARBA00022679"/>
    </source>
</evidence>
<evidence type="ECO:0000313" key="8">
    <source>
        <dbReference type="Proteomes" id="UP000255234"/>
    </source>
</evidence>
<protein>
    <recommendedName>
        <fullName evidence="3">phosphoenolpyruvate--glycerone phosphotransferase</fullName>
        <ecNumber evidence="3">2.7.1.121</ecNumber>
    </recommendedName>
</protein>
<evidence type="ECO:0000256" key="1">
    <source>
        <dbReference type="ARBA" id="ARBA00001113"/>
    </source>
</evidence>
<evidence type="ECO:0000313" key="7">
    <source>
        <dbReference type="EMBL" id="STY72259.1"/>
    </source>
</evidence>
<dbReference type="GO" id="GO:0047324">
    <property type="term" value="F:phosphoenolpyruvate-glycerone phosphotransferase activity"/>
    <property type="evidence" value="ECO:0007669"/>
    <property type="project" value="UniProtKB-EC"/>
</dbReference>
<dbReference type="PANTHER" id="PTHR38594">
    <property type="entry name" value="PEP-DEPENDENT DIHYDROXYACETONE KINASE, PHOSPHORYL DONOR SUBUNIT DHAM"/>
    <property type="match status" value="1"/>
</dbReference>
<gene>
    <name evidence="7" type="primary">dhaM_2</name>
    <name evidence="7" type="ORF">NCTC10571_02451</name>
</gene>
<evidence type="ECO:0000256" key="3">
    <source>
        <dbReference type="ARBA" id="ARBA00012095"/>
    </source>
</evidence>
<dbReference type="InterPro" id="IPR036662">
    <property type="entry name" value="PTS_EIIA_man-typ_sf"/>
</dbReference>
<dbReference type="InterPro" id="IPR039643">
    <property type="entry name" value="DhaM"/>
</dbReference>
<dbReference type="GO" id="GO:0019563">
    <property type="term" value="P:glycerol catabolic process"/>
    <property type="evidence" value="ECO:0007669"/>
    <property type="project" value="InterPro"/>
</dbReference>
<keyword evidence="4 7" id="KW-0808">Transferase</keyword>
<reference evidence="7 8" key="1">
    <citation type="submission" date="2018-06" db="EMBL/GenBank/DDBJ databases">
        <authorList>
            <consortium name="Pathogen Informatics"/>
            <person name="Doyle S."/>
        </authorList>
    </citation>
    <scope>NUCLEOTIDE SEQUENCE [LARGE SCALE GENOMIC DNA]</scope>
    <source>
        <strain evidence="7 8">NCTC10571</strain>
    </source>
</reference>
<feature type="domain" description="PTS EIIA type-4" evidence="6">
    <location>
        <begin position="1"/>
        <end position="132"/>
    </location>
</feature>
<keyword evidence="7" id="KW-0418">Kinase</keyword>
<dbReference type="SUPFAM" id="SSF53062">
    <property type="entry name" value="PTS system fructose IIA component-like"/>
    <property type="match status" value="1"/>
</dbReference>
<dbReference type="RefSeq" id="WP_115152291.1">
    <property type="nucleotide sequence ID" value="NZ_UGPP01000001.1"/>
</dbReference>
<dbReference type="Proteomes" id="UP000255234">
    <property type="component" value="Unassembled WGS sequence"/>
</dbReference>
<organism evidence="7 8">
    <name type="scientific">Megamonas hypermegale</name>
    <dbReference type="NCBI Taxonomy" id="158847"/>
    <lineage>
        <taxon>Bacteria</taxon>
        <taxon>Bacillati</taxon>
        <taxon>Bacillota</taxon>
        <taxon>Negativicutes</taxon>
        <taxon>Selenomonadales</taxon>
        <taxon>Selenomonadaceae</taxon>
        <taxon>Megamonas</taxon>
    </lineage>
</organism>
<sequence>MVGIVIVSHMVSIAEGVRDMAKKVVPNELKIIAAGGTADGSFGTDSAKICRAIEEADDGQNGVIIITDVGSSIISAGLAIEGLSMQLHQRVKIADAPIVEGAIAAASEAAKGSNLMTVLNVTETAKSVSKRG</sequence>
<name>A0A378NX64_9FIRM</name>
<accession>A0A378NX64</accession>
<evidence type="ECO:0000256" key="5">
    <source>
        <dbReference type="ARBA" id="ARBA00046577"/>
    </source>
</evidence>
<dbReference type="EC" id="2.7.1.121" evidence="3"/>
<dbReference type="InterPro" id="IPR004701">
    <property type="entry name" value="PTS_EIIA_man-typ"/>
</dbReference>
<dbReference type="Pfam" id="PF03610">
    <property type="entry name" value="EIIA-man"/>
    <property type="match status" value="1"/>
</dbReference>
<dbReference type="NCBIfam" id="TIGR02364">
    <property type="entry name" value="dha_pts"/>
    <property type="match status" value="1"/>
</dbReference>
<evidence type="ECO:0000259" key="6">
    <source>
        <dbReference type="PROSITE" id="PS51096"/>
    </source>
</evidence>
<dbReference type="GO" id="GO:0016020">
    <property type="term" value="C:membrane"/>
    <property type="evidence" value="ECO:0007669"/>
    <property type="project" value="InterPro"/>
</dbReference>
<dbReference type="EMBL" id="UGPP01000001">
    <property type="protein sequence ID" value="STY72259.1"/>
    <property type="molecule type" value="Genomic_DNA"/>
</dbReference>
<comment type="catalytic activity">
    <reaction evidence="1">
        <text>dihydroxyacetone + phosphoenolpyruvate = dihydroxyacetone phosphate + pyruvate</text>
        <dbReference type="Rhea" id="RHEA:18381"/>
        <dbReference type="ChEBI" id="CHEBI:15361"/>
        <dbReference type="ChEBI" id="CHEBI:16016"/>
        <dbReference type="ChEBI" id="CHEBI:57642"/>
        <dbReference type="ChEBI" id="CHEBI:58702"/>
        <dbReference type="EC" id="2.7.1.121"/>
    </reaction>
</comment>
<dbReference type="PANTHER" id="PTHR38594:SF1">
    <property type="entry name" value="PEP-DEPENDENT DIHYDROXYACETONE KINASE, PHOSPHORYL DONOR SUBUNIT DHAM"/>
    <property type="match status" value="1"/>
</dbReference>
<dbReference type="InterPro" id="IPR012844">
    <property type="entry name" value="DhaM_N"/>
</dbReference>
<proteinExistence type="predicted"/>